<dbReference type="RefSeq" id="WP_001093552.1">
    <property type="nucleotide sequence ID" value="NZ_CM000952.1"/>
</dbReference>
<comment type="caution">
    <text evidence="4">The sequence shown here is derived from an EMBL/GenBank/DDBJ whole genome shotgun (WGS) entry which is preliminary data.</text>
</comment>
<evidence type="ECO:0000259" key="3">
    <source>
        <dbReference type="PROSITE" id="PS51549"/>
    </source>
</evidence>
<dbReference type="PROSITE" id="PS51257">
    <property type="entry name" value="PROKAR_LIPOPROTEIN"/>
    <property type="match status" value="1"/>
</dbReference>
<dbReference type="AlphaFoldDB" id="A0A0E1X7K4"/>
<accession>A0A0E1X7K4</accession>
<dbReference type="EMBL" id="ACJA02000003">
    <property type="protein sequence ID" value="EFH95379.1"/>
    <property type="molecule type" value="Genomic_DNA"/>
</dbReference>
<gene>
    <name evidence="4" type="ORF">HMPREF0769_11589</name>
</gene>
<feature type="chain" id="PRO_5002389139" description="DM13 domain-containing protein" evidence="2">
    <location>
        <begin position="27"/>
        <end position="146"/>
    </location>
</feature>
<dbReference type="Pfam" id="PF10517">
    <property type="entry name" value="DM13"/>
    <property type="match status" value="1"/>
</dbReference>
<protein>
    <recommendedName>
        <fullName evidence="3">DM13 domain-containing protein</fullName>
    </recommendedName>
</protein>
<evidence type="ECO:0000313" key="4">
    <source>
        <dbReference type="EMBL" id="EFH95379.1"/>
    </source>
</evidence>
<feature type="signal peptide" evidence="2">
    <location>
        <begin position="1"/>
        <end position="26"/>
    </location>
</feature>
<dbReference type="InterPro" id="IPR019545">
    <property type="entry name" value="DM13_domain"/>
</dbReference>
<feature type="compositionally biased region" description="Basic and acidic residues" evidence="1">
    <location>
        <begin position="31"/>
        <end position="50"/>
    </location>
</feature>
<evidence type="ECO:0000256" key="1">
    <source>
        <dbReference type="SAM" id="MobiDB-lite"/>
    </source>
</evidence>
<dbReference type="HOGENOM" id="CLU_148615_0_0_9"/>
<dbReference type="PROSITE" id="PS51549">
    <property type="entry name" value="DM13"/>
    <property type="match status" value="1"/>
</dbReference>
<keyword evidence="2" id="KW-0732">Signal</keyword>
<feature type="region of interest" description="Disordered" evidence="1">
    <location>
        <begin position="23"/>
        <end position="60"/>
    </location>
</feature>
<name>A0A0E1X7K4_STAAU</name>
<dbReference type="Proteomes" id="UP000003455">
    <property type="component" value="Chromosome"/>
</dbReference>
<evidence type="ECO:0000256" key="2">
    <source>
        <dbReference type="SAM" id="SignalP"/>
    </source>
</evidence>
<proteinExistence type="predicted"/>
<reference evidence="4" key="1">
    <citation type="submission" date="2010-05" db="EMBL/GenBank/DDBJ databases">
        <authorList>
            <person name="Muzny D."/>
            <person name="Qin X."/>
            <person name="Buhay C."/>
            <person name="Dugan-Rocha S."/>
            <person name="Ding Y."/>
            <person name="Chen G."/>
            <person name="Hawes A."/>
            <person name="Holder M."/>
            <person name="Jhangiani S."/>
            <person name="Johnson A."/>
            <person name="Khan Z."/>
            <person name="Li Z."/>
            <person name="Liu W."/>
            <person name="Liu X."/>
            <person name="Perez L."/>
            <person name="Shen H."/>
            <person name="Wang Q."/>
            <person name="Watt J."/>
            <person name="Xi L."/>
            <person name="Xin Y."/>
            <person name="Zhou J."/>
            <person name="Deng J."/>
            <person name="Jiang H."/>
            <person name="Liu Y."/>
            <person name="Qu J."/>
            <person name="Song X.-Z."/>
            <person name="Zhang L."/>
            <person name="Villasana D."/>
            <person name="Johnson A."/>
            <person name="Liu J."/>
            <person name="Liyanage D."/>
            <person name="Lorensuhewa L."/>
            <person name="Robinson T."/>
            <person name="Song A."/>
            <person name="Song B.-B."/>
            <person name="Dinh H."/>
            <person name="Thornton R."/>
            <person name="Coyle M."/>
            <person name="Francisco L."/>
            <person name="Jackson L."/>
            <person name="Javaid M."/>
            <person name="Korchina V."/>
            <person name="Kovar C."/>
            <person name="Mata R."/>
            <person name="Mathew T."/>
            <person name="Ngo R."/>
            <person name="Nguyen L."/>
            <person name="Nguyen N."/>
            <person name="Okwuonu G."/>
            <person name="Ongeri F."/>
            <person name="Pham C."/>
            <person name="Simmons D."/>
            <person name="Wilczek-Boney K."/>
            <person name="Hale W."/>
            <person name="Jakkamsetti A."/>
            <person name="Pham P."/>
            <person name="Ruth R."/>
            <person name="San Lucas F."/>
            <person name="Warren J."/>
            <person name="Zhang J."/>
            <person name="Zhao Z."/>
            <person name="Zhou C."/>
            <person name="Zhu D."/>
            <person name="Lee S."/>
            <person name="Bess C."/>
            <person name="Blankenburg K."/>
            <person name="Forbes L."/>
            <person name="Fu Q."/>
            <person name="Gubbala S."/>
            <person name="Hirani K."/>
            <person name="Jayaseelan J.C."/>
            <person name="Lara F."/>
            <person name="Munidasa M."/>
            <person name="Palculict T."/>
            <person name="Patil S."/>
            <person name="Pu L.-L."/>
            <person name="Saada N."/>
            <person name="Tang L."/>
            <person name="Weissenberger G."/>
            <person name="Zhu Y."/>
            <person name="Hemphill L."/>
            <person name="Shang Y."/>
            <person name="Youmans B."/>
            <person name="Ayvaz T."/>
            <person name="Ross M."/>
            <person name="Santibanez J."/>
            <person name="Aqrawi P."/>
            <person name="Gross S."/>
            <person name="Joshi V."/>
            <person name="Fowler G."/>
            <person name="Nazareth L."/>
            <person name="Reid J."/>
            <person name="Worley K."/>
            <person name="Petrosino J."/>
            <person name="Highlander S."/>
            <person name="Gibbs R."/>
        </authorList>
    </citation>
    <scope>NUCLEOTIDE SEQUENCE [LARGE SCALE GENOMIC DNA]</scope>
    <source>
        <strain evidence="4">MN8</strain>
    </source>
</reference>
<organism evidence="4">
    <name type="scientific">Staphylococcus aureus subsp. aureus MN8</name>
    <dbReference type="NCBI Taxonomy" id="548470"/>
    <lineage>
        <taxon>Bacteria</taxon>
        <taxon>Bacillati</taxon>
        <taxon>Bacillota</taxon>
        <taxon>Bacilli</taxon>
        <taxon>Bacillales</taxon>
        <taxon>Staphylococcaceae</taxon>
        <taxon>Staphylococcus</taxon>
    </lineage>
</organism>
<feature type="domain" description="DM13" evidence="3">
    <location>
        <begin position="54"/>
        <end position="146"/>
    </location>
</feature>
<sequence>MNTKYFLAAGAIITTLALGACGNSNSQDQGNKTEQKTKSEDSNVKTDKTKHLTGTFSSKNGETVEGKAEIKNGKLMLTNYKSSKGPDLYVYLTKNGDIKNGKEIAMVDYDKEKQTFDLKNVDLSKYDEVTIYCKKAHVIFGGAKLK</sequence>